<dbReference type="InterPro" id="IPR036249">
    <property type="entry name" value="Thioredoxin-like_sf"/>
</dbReference>
<evidence type="ECO:0000256" key="2">
    <source>
        <dbReference type="ARBA" id="ARBA00020570"/>
    </source>
</evidence>
<dbReference type="GO" id="GO:0005829">
    <property type="term" value="C:cytosol"/>
    <property type="evidence" value="ECO:0007669"/>
    <property type="project" value="TreeGrafter"/>
</dbReference>
<name>A0A9E2NLV7_9FIRM</name>
<feature type="disulfide bond" description="Redox-active" evidence="10">
    <location>
        <begin position="30"/>
        <end position="33"/>
    </location>
</feature>
<evidence type="ECO:0000256" key="8">
    <source>
        <dbReference type="PIRNR" id="PIRNR000077"/>
    </source>
</evidence>
<dbReference type="Pfam" id="PF00085">
    <property type="entry name" value="Thioredoxin"/>
    <property type="match status" value="1"/>
</dbReference>
<feature type="site" description="Contributes to redox potential value" evidence="9">
    <location>
        <position position="31"/>
    </location>
</feature>
<dbReference type="InterPro" id="IPR005746">
    <property type="entry name" value="Thioredoxin"/>
</dbReference>
<comment type="similarity">
    <text evidence="1 8">Belongs to the thioredoxin family.</text>
</comment>
<keyword evidence="5 10" id="KW-1015">Disulfide bond</keyword>
<dbReference type="AlphaFoldDB" id="A0A9E2NLV7"/>
<dbReference type="CDD" id="cd02947">
    <property type="entry name" value="TRX_family"/>
    <property type="match status" value="1"/>
</dbReference>
<evidence type="ECO:0000256" key="4">
    <source>
        <dbReference type="ARBA" id="ARBA00022982"/>
    </source>
</evidence>
<dbReference type="Gene3D" id="3.40.30.10">
    <property type="entry name" value="Glutaredoxin"/>
    <property type="match status" value="1"/>
</dbReference>
<evidence type="ECO:0000256" key="6">
    <source>
        <dbReference type="ARBA" id="ARBA00023284"/>
    </source>
</evidence>
<dbReference type="PROSITE" id="PS00194">
    <property type="entry name" value="THIOREDOXIN_1"/>
    <property type="match status" value="1"/>
</dbReference>
<dbReference type="PANTHER" id="PTHR45663">
    <property type="entry name" value="GEO12009P1"/>
    <property type="match status" value="1"/>
</dbReference>
<organism evidence="12 13">
    <name type="scientific">Candidatus Cellulosilyticum pullistercoris</name>
    <dbReference type="NCBI Taxonomy" id="2838521"/>
    <lineage>
        <taxon>Bacteria</taxon>
        <taxon>Bacillati</taxon>
        <taxon>Bacillota</taxon>
        <taxon>Clostridia</taxon>
        <taxon>Lachnospirales</taxon>
        <taxon>Cellulosilyticaceae</taxon>
        <taxon>Cellulosilyticum</taxon>
    </lineage>
</organism>
<evidence type="ECO:0000256" key="5">
    <source>
        <dbReference type="ARBA" id="ARBA00023157"/>
    </source>
</evidence>
<feature type="site" description="Contributes to redox potential value" evidence="9">
    <location>
        <position position="32"/>
    </location>
</feature>
<reference evidence="12" key="2">
    <citation type="submission" date="2021-04" db="EMBL/GenBank/DDBJ databases">
        <authorList>
            <person name="Gilroy R."/>
        </authorList>
    </citation>
    <scope>NUCLEOTIDE SEQUENCE</scope>
    <source>
        <strain evidence="12">B5-657</strain>
    </source>
</reference>
<feature type="active site" description="Nucleophile" evidence="9">
    <location>
        <position position="30"/>
    </location>
</feature>
<dbReference type="GO" id="GO:0045454">
    <property type="term" value="P:cell redox homeostasis"/>
    <property type="evidence" value="ECO:0007669"/>
    <property type="project" value="TreeGrafter"/>
</dbReference>
<evidence type="ECO:0000313" key="13">
    <source>
        <dbReference type="Proteomes" id="UP000824229"/>
    </source>
</evidence>
<dbReference type="PANTHER" id="PTHR45663:SF11">
    <property type="entry name" value="GEO12009P1"/>
    <property type="match status" value="1"/>
</dbReference>
<comment type="caution">
    <text evidence="12">The sequence shown here is derived from an EMBL/GenBank/DDBJ whole genome shotgun (WGS) entry which is preliminary data.</text>
</comment>
<evidence type="ECO:0000256" key="3">
    <source>
        <dbReference type="ARBA" id="ARBA00022448"/>
    </source>
</evidence>
<keyword evidence="4" id="KW-0249">Electron transport</keyword>
<evidence type="ECO:0000313" key="12">
    <source>
        <dbReference type="EMBL" id="MBU3804812.1"/>
    </source>
</evidence>
<evidence type="ECO:0000256" key="9">
    <source>
        <dbReference type="PIRSR" id="PIRSR000077-1"/>
    </source>
</evidence>
<protein>
    <recommendedName>
        <fullName evidence="2 7">Thioredoxin</fullName>
    </recommendedName>
</protein>
<reference evidence="12" key="1">
    <citation type="journal article" date="2021" name="PeerJ">
        <title>Extensive microbial diversity within the chicken gut microbiome revealed by metagenomics and culture.</title>
        <authorList>
            <person name="Gilroy R."/>
            <person name="Ravi A."/>
            <person name="Getino M."/>
            <person name="Pursley I."/>
            <person name="Horton D.L."/>
            <person name="Alikhan N.F."/>
            <person name="Baker D."/>
            <person name="Gharbi K."/>
            <person name="Hall N."/>
            <person name="Watson M."/>
            <person name="Adriaenssens E.M."/>
            <person name="Foster-Nyarko E."/>
            <person name="Jarju S."/>
            <person name="Secka A."/>
            <person name="Antonio M."/>
            <person name="Oren A."/>
            <person name="Chaudhuri R.R."/>
            <person name="La Ragione R."/>
            <person name="Hildebrand F."/>
            <person name="Pallen M.J."/>
        </authorList>
    </citation>
    <scope>NUCLEOTIDE SEQUENCE</scope>
    <source>
        <strain evidence="12">B5-657</strain>
    </source>
</reference>
<gene>
    <name evidence="12" type="primary">trxA</name>
    <name evidence="12" type="ORF">H9872_08650</name>
</gene>
<keyword evidence="3" id="KW-0813">Transport</keyword>
<proteinExistence type="inferred from homology"/>
<keyword evidence="6 10" id="KW-0676">Redox-active center</keyword>
<dbReference type="Proteomes" id="UP000824229">
    <property type="component" value="Unassembled WGS sequence"/>
</dbReference>
<dbReference type="PRINTS" id="PR00421">
    <property type="entry name" value="THIOREDOXIN"/>
</dbReference>
<dbReference type="SUPFAM" id="SSF52833">
    <property type="entry name" value="Thioredoxin-like"/>
    <property type="match status" value="1"/>
</dbReference>
<dbReference type="EMBL" id="JAHLFQ010000202">
    <property type="protein sequence ID" value="MBU3804812.1"/>
    <property type="molecule type" value="Genomic_DNA"/>
</dbReference>
<dbReference type="PIRSF" id="PIRSF000077">
    <property type="entry name" value="Thioredoxin"/>
    <property type="match status" value="1"/>
</dbReference>
<feature type="active site" description="Nucleophile" evidence="9">
    <location>
        <position position="33"/>
    </location>
</feature>
<evidence type="ECO:0000256" key="7">
    <source>
        <dbReference type="NCBIfam" id="TIGR01068"/>
    </source>
</evidence>
<dbReference type="InterPro" id="IPR017937">
    <property type="entry name" value="Thioredoxin_CS"/>
</dbReference>
<dbReference type="NCBIfam" id="TIGR01068">
    <property type="entry name" value="thioredoxin"/>
    <property type="match status" value="1"/>
</dbReference>
<evidence type="ECO:0000256" key="10">
    <source>
        <dbReference type="PIRSR" id="PIRSR000077-4"/>
    </source>
</evidence>
<dbReference type="FunFam" id="3.40.30.10:FF:000001">
    <property type="entry name" value="Thioredoxin"/>
    <property type="match status" value="1"/>
</dbReference>
<evidence type="ECO:0000259" key="11">
    <source>
        <dbReference type="PROSITE" id="PS51352"/>
    </source>
</evidence>
<dbReference type="InterPro" id="IPR013766">
    <property type="entry name" value="Thioredoxin_domain"/>
</dbReference>
<dbReference type="PROSITE" id="PS51352">
    <property type="entry name" value="THIOREDOXIN_2"/>
    <property type="match status" value="1"/>
</dbReference>
<accession>A0A9E2NLV7</accession>
<feature type="domain" description="Thioredoxin" evidence="11">
    <location>
        <begin position="1"/>
        <end position="105"/>
    </location>
</feature>
<evidence type="ECO:0000256" key="1">
    <source>
        <dbReference type="ARBA" id="ARBA00008987"/>
    </source>
</evidence>
<feature type="site" description="Deprotonates C-terminal active site Cys" evidence="9">
    <location>
        <position position="24"/>
    </location>
</feature>
<sequence>MAFKFTDSNFEEEALKSSTPVVVDFYADWCGPCKMMSPVIDELAGDYEGKVKIGKVNTDENRGVASKYNVMSIPTILFIKDGQIVDQVVGAVPKTVLEQKINNML</sequence>
<dbReference type="GO" id="GO:0015035">
    <property type="term" value="F:protein-disulfide reductase activity"/>
    <property type="evidence" value="ECO:0007669"/>
    <property type="project" value="UniProtKB-UniRule"/>
</dbReference>